<dbReference type="CDD" id="cd02966">
    <property type="entry name" value="TlpA_like_family"/>
    <property type="match status" value="1"/>
</dbReference>
<dbReference type="InterPro" id="IPR013766">
    <property type="entry name" value="Thioredoxin_domain"/>
</dbReference>
<keyword evidence="8" id="KW-1185">Reference proteome</keyword>
<evidence type="ECO:0000313" key="7">
    <source>
        <dbReference type="EMBL" id="QDV38740.1"/>
    </source>
</evidence>
<dbReference type="PROSITE" id="PS51352">
    <property type="entry name" value="THIOREDOXIN_2"/>
    <property type="match status" value="1"/>
</dbReference>
<dbReference type="InterPro" id="IPR013740">
    <property type="entry name" value="Redoxin"/>
</dbReference>
<dbReference type="Gene3D" id="3.40.30.10">
    <property type="entry name" value="Glutaredoxin"/>
    <property type="match status" value="1"/>
</dbReference>
<accession>A0A518HD29</accession>
<protein>
    <submittedName>
        <fullName evidence="7">Thiol-disulfide oxidoreductase ResA</fullName>
    </submittedName>
</protein>
<dbReference type="PROSITE" id="PS51257">
    <property type="entry name" value="PROKAR_LIPOPROTEIN"/>
    <property type="match status" value="1"/>
</dbReference>
<dbReference type="GO" id="GO:0042597">
    <property type="term" value="C:periplasmic space"/>
    <property type="evidence" value="ECO:0007669"/>
    <property type="project" value="InterPro"/>
</dbReference>
<feature type="signal peptide" evidence="5">
    <location>
        <begin position="1"/>
        <end position="23"/>
    </location>
</feature>
<gene>
    <name evidence="7" type="primary">resA_13</name>
    <name evidence="7" type="ORF">ElP_66960</name>
</gene>
<dbReference type="PANTHER" id="PTHR42852:SF17">
    <property type="entry name" value="THIOREDOXIN-LIKE PROTEIN HI_1115"/>
    <property type="match status" value="1"/>
</dbReference>
<dbReference type="RefSeq" id="WP_145277482.1">
    <property type="nucleotide sequence ID" value="NZ_CP036426.1"/>
</dbReference>
<reference evidence="7 8" key="1">
    <citation type="submission" date="2019-02" db="EMBL/GenBank/DDBJ databases">
        <title>Deep-cultivation of Planctomycetes and their phenomic and genomic characterization uncovers novel biology.</title>
        <authorList>
            <person name="Wiegand S."/>
            <person name="Jogler M."/>
            <person name="Boedeker C."/>
            <person name="Pinto D."/>
            <person name="Vollmers J."/>
            <person name="Rivas-Marin E."/>
            <person name="Kohn T."/>
            <person name="Peeters S.H."/>
            <person name="Heuer A."/>
            <person name="Rast P."/>
            <person name="Oberbeckmann S."/>
            <person name="Bunk B."/>
            <person name="Jeske O."/>
            <person name="Meyerdierks A."/>
            <person name="Storesund J.E."/>
            <person name="Kallscheuer N."/>
            <person name="Luecker S."/>
            <person name="Lage O.M."/>
            <person name="Pohl T."/>
            <person name="Merkel B.J."/>
            <person name="Hornburger P."/>
            <person name="Mueller R.-W."/>
            <person name="Bruemmer F."/>
            <person name="Labrenz M."/>
            <person name="Spormann A.M."/>
            <person name="Op den Camp H."/>
            <person name="Overmann J."/>
            <person name="Amann R."/>
            <person name="Jetten M.S.M."/>
            <person name="Mascher T."/>
            <person name="Medema M.H."/>
            <person name="Devos D.P."/>
            <person name="Kaster A.-K."/>
            <person name="Ovreas L."/>
            <person name="Rohde M."/>
            <person name="Galperin M.Y."/>
            <person name="Jogler C."/>
        </authorList>
    </citation>
    <scope>NUCLEOTIDE SEQUENCE [LARGE SCALE GENOMIC DNA]</scope>
    <source>
        <strain evidence="7 8">ElP</strain>
    </source>
</reference>
<dbReference type="InterPro" id="IPR008939">
    <property type="entry name" value="Lytic_TGlycosylase_superhlx_U"/>
</dbReference>
<dbReference type="InterPro" id="IPR036249">
    <property type="entry name" value="Thioredoxin-like_sf"/>
</dbReference>
<dbReference type="GO" id="GO:0017004">
    <property type="term" value="P:cytochrome complex assembly"/>
    <property type="evidence" value="ECO:0007669"/>
    <property type="project" value="UniProtKB-KW"/>
</dbReference>
<evidence type="ECO:0000256" key="3">
    <source>
        <dbReference type="ARBA" id="ARBA00022748"/>
    </source>
</evidence>
<evidence type="ECO:0000256" key="1">
    <source>
        <dbReference type="ARBA" id="ARBA00004196"/>
    </source>
</evidence>
<dbReference type="PANTHER" id="PTHR42852">
    <property type="entry name" value="THIOL:DISULFIDE INTERCHANGE PROTEIN DSBE"/>
    <property type="match status" value="1"/>
</dbReference>
<dbReference type="Pfam" id="PF08534">
    <property type="entry name" value="Redoxin"/>
    <property type="match status" value="1"/>
</dbReference>
<comment type="subcellular location">
    <subcellularLocation>
        <location evidence="1">Cell envelope</location>
    </subcellularLocation>
</comment>
<dbReference type="InterPro" id="IPR050553">
    <property type="entry name" value="Thioredoxin_ResA/DsbE_sf"/>
</dbReference>
<dbReference type="EMBL" id="CP036426">
    <property type="protein sequence ID" value="QDV38740.1"/>
    <property type="molecule type" value="Genomic_DNA"/>
</dbReference>
<dbReference type="OrthoDB" id="272786at2"/>
<name>A0A518HD29_9BACT</name>
<evidence type="ECO:0000256" key="5">
    <source>
        <dbReference type="SAM" id="SignalP"/>
    </source>
</evidence>
<feature type="domain" description="Thioredoxin" evidence="6">
    <location>
        <begin position="255"/>
        <end position="399"/>
    </location>
</feature>
<dbReference type="GO" id="GO:0016491">
    <property type="term" value="F:oxidoreductase activity"/>
    <property type="evidence" value="ECO:0007669"/>
    <property type="project" value="InterPro"/>
</dbReference>
<evidence type="ECO:0000256" key="2">
    <source>
        <dbReference type="ARBA" id="ARBA00022729"/>
    </source>
</evidence>
<proteinExistence type="predicted"/>
<keyword evidence="3" id="KW-0201">Cytochrome c-type biogenesis</keyword>
<dbReference type="Proteomes" id="UP000317835">
    <property type="component" value="Chromosome"/>
</dbReference>
<sequence precursor="true">MWTRHGAALAALVLAACGAPVQAADDTPGERLAAIEAAQAAASERYSQELQQVEQTEAARQAPIDRYLKEVVKNVEAALELARANPGDPAAFEALKFVIRTNGSGPGDGSARALQLMLDHGDDRRPGQGDYLAHVALRLWQYPDAEALLRRILDRNPNRDDRAAACYWLARYLSEQARICRMLREKPGNQKNFEGQLAAEPIGRFVEEKEPVALDTEVEALLGRAIAEFGDVRMPEYTQSIAEIARGELFAARSLNVGQTAPEIEGADHEGKPFTLGETRGKVVLLTFTGSWCGPCVAMYPQMRELRSRHQDEPFAIVSVDTDTEVEALKEAIASGEITWRCWWDGGTDGPITTRWGIDSFPSIFVLDRHGVIRFKDVRGDDLDRAVANLLGAPDAVSSPR</sequence>
<dbReference type="KEGG" id="tpla:ElP_66960"/>
<evidence type="ECO:0000256" key="4">
    <source>
        <dbReference type="ARBA" id="ARBA00023284"/>
    </source>
</evidence>
<dbReference type="InterPro" id="IPR017937">
    <property type="entry name" value="Thioredoxin_CS"/>
</dbReference>
<keyword evidence="4" id="KW-0676">Redox-active center</keyword>
<dbReference type="GO" id="GO:0004553">
    <property type="term" value="F:hydrolase activity, hydrolyzing O-glycosyl compounds"/>
    <property type="evidence" value="ECO:0007669"/>
    <property type="project" value="InterPro"/>
</dbReference>
<dbReference type="PROSITE" id="PS00194">
    <property type="entry name" value="THIOREDOXIN_1"/>
    <property type="match status" value="1"/>
</dbReference>
<evidence type="ECO:0000259" key="6">
    <source>
        <dbReference type="PROSITE" id="PS51352"/>
    </source>
</evidence>
<organism evidence="7 8">
    <name type="scientific">Tautonia plasticadhaerens</name>
    <dbReference type="NCBI Taxonomy" id="2527974"/>
    <lineage>
        <taxon>Bacteria</taxon>
        <taxon>Pseudomonadati</taxon>
        <taxon>Planctomycetota</taxon>
        <taxon>Planctomycetia</taxon>
        <taxon>Isosphaerales</taxon>
        <taxon>Isosphaeraceae</taxon>
        <taxon>Tautonia</taxon>
    </lineage>
</organism>
<dbReference type="SUPFAM" id="SSF48435">
    <property type="entry name" value="Bacterial muramidases"/>
    <property type="match status" value="1"/>
</dbReference>
<dbReference type="SUPFAM" id="SSF52833">
    <property type="entry name" value="Thioredoxin-like"/>
    <property type="match status" value="1"/>
</dbReference>
<evidence type="ECO:0000313" key="8">
    <source>
        <dbReference type="Proteomes" id="UP000317835"/>
    </source>
</evidence>
<dbReference type="AlphaFoldDB" id="A0A518HD29"/>
<feature type="chain" id="PRO_5021837602" evidence="5">
    <location>
        <begin position="24"/>
        <end position="401"/>
    </location>
</feature>
<keyword evidence="2 5" id="KW-0732">Signal</keyword>
<dbReference type="GO" id="GO:0030313">
    <property type="term" value="C:cell envelope"/>
    <property type="evidence" value="ECO:0007669"/>
    <property type="project" value="UniProtKB-SubCell"/>
</dbReference>